<comment type="catalytic activity">
    <reaction evidence="12">
        <text>D-serine = pyruvate + NH4(+)</text>
        <dbReference type="Rhea" id="RHEA:13977"/>
        <dbReference type="ChEBI" id="CHEBI:15361"/>
        <dbReference type="ChEBI" id="CHEBI:28938"/>
        <dbReference type="ChEBI" id="CHEBI:35247"/>
        <dbReference type="EC" id="4.3.1.18"/>
    </reaction>
</comment>
<protein>
    <recommendedName>
        <fullName evidence="17">Serine racemase</fullName>
        <ecNumber evidence="6">4.3.1.17</ecNumber>
        <ecNumber evidence="15">4.3.1.18</ecNumber>
        <ecNumber evidence="16">5.1.1.18</ecNumber>
    </recommendedName>
    <alternativeName>
        <fullName evidence="18">D-serine ammonia-lyase</fullName>
    </alternativeName>
    <alternativeName>
        <fullName evidence="20">D-serine dehydratase</fullName>
    </alternativeName>
    <alternativeName>
        <fullName evidence="19">L-serine ammonia-lyase</fullName>
    </alternativeName>
    <alternativeName>
        <fullName evidence="10">L-serine dehydratase</fullName>
    </alternativeName>
</protein>
<dbReference type="PROSITE" id="PS00165">
    <property type="entry name" value="DEHYDRATASE_SER_THR"/>
    <property type="match status" value="1"/>
</dbReference>
<dbReference type="EC" id="5.1.1.18" evidence="16"/>
<evidence type="ECO:0000256" key="3">
    <source>
        <dbReference type="ARBA" id="ARBA00001936"/>
    </source>
</evidence>
<dbReference type="Proteomes" id="UP000838412">
    <property type="component" value="Chromosome 11"/>
</dbReference>
<comment type="cofactor">
    <cofactor evidence="3">
        <name>Mn(2+)</name>
        <dbReference type="ChEBI" id="CHEBI:29035"/>
    </cofactor>
</comment>
<dbReference type="GO" id="GO:0030378">
    <property type="term" value="F:serine racemase activity"/>
    <property type="evidence" value="ECO:0007669"/>
    <property type="project" value="UniProtKB-EC"/>
</dbReference>
<dbReference type="OrthoDB" id="4418812at2759"/>
<dbReference type="GO" id="GO:0070179">
    <property type="term" value="P:D-serine biosynthetic process"/>
    <property type="evidence" value="ECO:0007669"/>
    <property type="project" value="TreeGrafter"/>
</dbReference>
<keyword evidence="8" id="KW-0663">Pyridoxal phosphate</keyword>
<comment type="cofactor">
    <cofactor evidence="1">
        <name>Ca(2+)</name>
        <dbReference type="ChEBI" id="CHEBI:29108"/>
    </cofactor>
</comment>
<dbReference type="SUPFAM" id="SSF53686">
    <property type="entry name" value="Tryptophan synthase beta subunit-like PLP-dependent enzymes"/>
    <property type="match status" value="1"/>
</dbReference>
<comment type="cofactor">
    <cofactor evidence="2">
        <name>pyridoxal 5'-phosphate</name>
        <dbReference type="ChEBI" id="CHEBI:597326"/>
    </cofactor>
</comment>
<dbReference type="GO" id="GO:0000287">
    <property type="term" value="F:magnesium ion binding"/>
    <property type="evidence" value="ECO:0007669"/>
    <property type="project" value="TreeGrafter"/>
</dbReference>
<keyword evidence="9" id="KW-0456">Lyase</keyword>
<evidence type="ECO:0000256" key="7">
    <source>
        <dbReference type="ARBA" id="ARBA00022842"/>
    </source>
</evidence>
<organism evidence="22 23">
    <name type="scientific">Branchiostoma lanceolatum</name>
    <name type="common">Common lancelet</name>
    <name type="synonym">Amphioxus lanceolatum</name>
    <dbReference type="NCBI Taxonomy" id="7740"/>
    <lineage>
        <taxon>Eukaryota</taxon>
        <taxon>Metazoa</taxon>
        <taxon>Chordata</taxon>
        <taxon>Cephalochordata</taxon>
        <taxon>Leptocardii</taxon>
        <taxon>Amphioxiformes</taxon>
        <taxon>Branchiostomatidae</taxon>
        <taxon>Branchiostoma</taxon>
    </lineage>
</organism>
<dbReference type="FunFam" id="3.40.50.1100:FF:000041">
    <property type="entry name" value="Threonine ammonia-lyase, variant"/>
    <property type="match status" value="1"/>
</dbReference>
<dbReference type="PANTHER" id="PTHR43050">
    <property type="entry name" value="SERINE / THREONINE RACEMASE FAMILY MEMBER"/>
    <property type="match status" value="1"/>
</dbReference>
<dbReference type="GO" id="GO:0005524">
    <property type="term" value="F:ATP binding"/>
    <property type="evidence" value="ECO:0007669"/>
    <property type="project" value="TreeGrafter"/>
</dbReference>
<evidence type="ECO:0000256" key="16">
    <source>
        <dbReference type="ARBA" id="ARBA00066592"/>
    </source>
</evidence>
<evidence type="ECO:0000256" key="9">
    <source>
        <dbReference type="ARBA" id="ARBA00023239"/>
    </source>
</evidence>
<dbReference type="Pfam" id="PF00291">
    <property type="entry name" value="PALP"/>
    <property type="match status" value="1"/>
</dbReference>
<dbReference type="Gene3D" id="3.40.50.1100">
    <property type="match status" value="2"/>
</dbReference>
<feature type="domain" description="Tryptophan synthase beta chain-like PALP" evidence="21">
    <location>
        <begin position="31"/>
        <end position="323"/>
    </location>
</feature>
<evidence type="ECO:0000256" key="1">
    <source>
        <dbReference type="ARBA" id="ARBA00001913"/>
    </source>
</evidence>
<dbReference type="AlphaFoldDB" id="A0A8J9W4D1"/>
<gene>
    <name evidence="22" type="primary">SRR</name>
    <name evidence="22" type="ORF">BLAG_LOCUS3865</name>
</gene>
<dbReference type="GO" id="GO:0008721">
    <property type="term" value="F:D-serine ammonia-lyase activity"/>
    <property type="evidence" value="ECO:0007669"/>
    <property type="project" value="UniProtKB-EC"/>
</dbReference>
<dbReference type="EC" id="4.3.1.18" evidence="15"/>
<reference evidence="22" key="1">
    <citation type="submission" date="2022-01" db="EMBL/GenBank/DDBJ databases">
        <authorList>
            <person name="Braso-Vives M."/>
        </authorList>
    </citation>
    <scope>NUCLEOTIDE SEQUENCE</scope>
</reference>
<dbReference type="FunFam" id="3.40.50.1100:FF:000095">
    <property type="entry name" value="serine racemase isoform X2"/>
    <property type="match status" value="1"/>
</dbReference>
<evidence type="ECO:0000256" key="20">
    <source>
        <dbReference type="ARBA" id="ARBA00081761"/>
    </source>
</evidence>
<comment type="function">
    <text evidence="14">Catalyzes the synthesis of D-serine from L-serine. D-serine is a key coagonist with glutamate at NMDA receptors. Has dehydratase activity towards both L-serine and D-serine.</text>
</comment>
<dbReference type="GO" id="GO:0018114">
    <property type="term" value="F:threonine racemase activity"/>
    <property type="evidence" value="ECO:0007669"/>
    <property type="project" value="TreeGrafter"/>
</dbReference>
<dbReference type="GO" id="GO:0003941">
    <property type="term" value="F:L-serine ammonia-lyase activity"/>
    <property type="evidence" value="ECO:0007669"/>
    <property type="project" value="UniProtKB-EC"/>
</dbReference>
<evidence type="ECO:0000256" key="11">
    <source>
        <dbReference type="ARBA" id="ARBA00049406"/>
    </source>
</evidence>
<evidence type="ECO:0000256" key="10">
    <source>
        <dbReference type="ARBA" id="ARBA00031418"/>
    </source>
</evidence>
<evidence type="ECO:0000256" key="6">
    <source>
        <dbReference type="ARBA" id="ARBA00012093"/>
    </source>
</evidence>
<comment type="catalytic activity">
    <reaction evidence="13">
        <text>L-serine = D-serine</text>
        <dbReference type="Rhea" id="RHEA:10980"/>
        <dbReference type="ChEBI" id="CHEBI:33384"/>
        <dbReference type="ChEBI" id="CHEBI:35247"/>
        <dbReference type="EC" id="5.1.1.18"/>
    </reaction>
</comment>
<evidence type="ECO:0000256" key="19">
    <source>
        <dbReference type="ARBA" id="ARBA00081060"/>
    </source>
</evidence>
<dbReference type="GO" id="GO:0006563">
    <property type="term" value="P:L-serine metabolic process"/>
    <property type="evidence" value="ECO:0007669"/>
    <property type="project" value="UniProtKB-ARBA"/>
</dbReference>
<keyword evidence="23" id="KW-1185">Reference proteome</keyword>
<name>A0A8J9W4D1_BRALA</name>
<evidence type="ECO:0000256" key="15">
    <source>
        <dbReference type="ARBA" id="ARBA00066349"/>
    </source>
</evidence>
<evidence type="ECO:0000256" key="12">
    <source>
        <dbReference type="ARBA" id="ARBA00050422"/>
    </source>
</evidence>
<evidence type="ECO:0000256" key="2">
    <source>
        <dbReference type="ARBA" id="ARBA00001933"/>
    </source>
</evidence>
<accession>A0A8J9W4D1</accession>
<evidence type="ECO:0000313" key="23">
    <source>
        <dbReference type="Proteomes" id="UP000838412"/>
    </source>
</evidence>
<comment type="cofactor">
    <cofactor evidence="4">
        <name>Mg(2+)</name>
        <dbReference type="ChEBI" id="CHEBI:18420"/>
    </cofactor>
</comment>
<comment type="catalytic activity">
    <reaction evidence="11">
        <text>L-serine = pyruvate + NH4(+)</text>
        <dbReference type="Rhea" id="RHEA:19169"/>
        <dbReference type="ChEBI" id="CHEBI:15361"/>
        <dbReference type="ChEBI" id="CHEBI:28938"/>
        <dbReference type="ChEBI" id="CHEBI:33384"/>
        <dbReference type="EC" id="4.3.1.17"/>
    </reaction>
</comment>
<evidence type="ECO:0000256" key="4">
    <source>
        <dbReference type="ARBA" id="ARBA00001946"/>
    </source>
</evidence>
<evidence type="ECO:0000313" key="22">
    <source>
        <dbReference type="EMBL" id="CAH1239618.1"/>
    </source>
</evidence>
<evidence type="ECO:0000256" key="18">
    <source>
        <dbReference type="ARBA" id="ARBA00076108"/>
    </source>
</evidence>
<dbReference type="EC" id="4.3.1.17" evidence="6"/>
<comment type="similarity">
    <text evidence="5">Belongs to the serine/threonine dehydratase family.</text>
</comment>
<dbReference type="EMBL" id="OV696696">
    <property type="protein sequence ID" value="CAH1239618.1"/>
    <property type="molecule type" value="Genomic_DNA"/>
</dbReference>
<evidence type="ECO:0000256" key="17">
    <source>
        <dbReference type="ARBA" id="ARBA00070760"/>
    </source>
</evidence>
<dbReference type="InterPro" id="IPR036052">
    <property type="entry name" value="TrpB-like_PALP_sf"/>
</dbReference>
<evidence type="ECO:0000256" key="14">
    <source>
        <dbReference type="ARBA" id="ARBA00056426"/>
    </source>
</evidence>
<dbReference type="InterPro" id="IPR000634">
    <property type="entry name" value="Ser/Thr_deHydtase_PyrdxlP-BS"/>
</dbReference>
<dbReference type="GO" id="GO:0030170">
    <property type="term" value="F:pyridoxal phosphate binding"/>
    <property type="evidence" value="ECO:0007669"/>
    <property type="project" value="InterPro"/>
</dbReference>
<dbReference type="InterPro" id="IPR001926">
    <property type="entry name" value="TrpB-like_PALP"/>
</dbReference>
<evidence type="ECO:0000256" key="8">
    <source>
        <dbReference type="ARBA" id="ARBA00022898"/>
    </source>
</evidence>
<dbReference type="CDD" id="cd01562">
    <property type="entry name" value="Thr-dehyd"/>
    <property type="match status" value="1"/>
</dbReference>
<keyword evidence="7" id="KW-0460">Magnesium</keyword>
<evidence type="ECO:0000256" key="13">
    <source>
        <dbReference type="ARBA" id="ARBA00051769"/>
    </source>
</evidence>
<dbReference type="PANTHER" id="PTHR43050:SF1">
    <property type="entry name" value="SERINE RACEMASE"/>
    <property type="match status" value="1"/>
</dbReference>
<evidence type="ECO:0000256" key="5">
    <source>
        <dbReference type="ARBA" id="ARBA00010869"/>
    </source>
</evidence>
<sequence length="341" mass="36547">MSGLRAPGATVMEARRVTVQDVETAAGRLQGHARETPVLTCGTLDELAGRRLYFKCENLQKSGSFKFRGAYNAISKLVSSTNQKPPPVVTHSSGNHACALALAAHQLDVTAHVVMPRNAPQCKKETVRGYGGKVYECTPTEQARVETMERIAAEEGAVYLSSSQHPDIIAGQGTMGLELLRQVPDLDAVITCVGGGGMLAGVSTVMKSLNPHVRVYGAEPELANDAATSLAKGERCPLSYYPDTIADGLRINMGPVAWPYIRDNVDDIITVTEEEIKNAMTLIWQRMKLVVEPSGVVGVAAALSDSFKAREETAKHVAVILSGGNLDLLKLPDLLSMSEHV</sequence>
<evidence type="ECO:0000259" key="21">
    <source>
        <dbReference type="Pfam" id="PF00291"/>
    </source>
</evidence>
<proteinExistence type="inferred from homology"/>